<evidence type="ECO:0000259" key="6">
    <source>
        <dbReference type="PROSITE" id="PS51935"/>
    </source>
</evidence>
<dbReference type="PANTHER" id="PTHR47359:SF3">
    <property type="entry name" value="NLP_P60 DOMAIN-CONTAINING PROTEIN-RELATED"/>
    <property type="match status" value="1"/>
</dbReference>
<dbReference type="SUPFAM" id="SSF54001">
    <property type="entry name" value="Cysteine proteinases"/>
    <property type="match status" value="1"/>
</dbReference>
<dbReference type="InterPro" id="IPR038765">
    <property type="entry name" value="Papain-like_cys_pep_sf"/>
</dbReference>
<dbReference type="GO" id="GO:0006508">
    <property type="term" value="P:proteolysis"/>
    <property type="evidence" value="ECO:0007669"/>
    <property type="project" value="UniProtKB-KW"/>
</dbReference>
<organism evidence="7 8">
    <name type="scientific">Eggerthella guodeyinii</name>
    <dbReference type="NCBI Taxonomy" id="2690837"/>
    <lineage>
        <taxon>Bacteria</taxon>
        <taxon>Bacillati</taxon>
        <taxon>Actinomycetota</taxon>
        <taxon>Coriobacteriia</taxon>
        <taxon>Eggerthellales</taxon>
        <taxon>Eggerthellaceae</taxon>
        <taxon>Eggerthella</taxon>
    </lineage>
</organism>
<evidence type="ECO:0000256" key="4">
    <source>
        <dbReference type="ARBA" id="ARBA00022807"/>
    </source>
</evidence>
<dbReference type="GO" id="GO:0008234">
    <property type="term" value="F:cysteine-type peptidase activity"/>
    <property type="evidence" value="ECO:0007669"/>
    <property type="project" value="UniProtKB-KW"/>
</dbReference>
<feature type="domain" description="NlpC/P60" evidence="6">
    <location>
        <begin position="768"/>
        <end position="898"/>
    </location>
</feature>
<evidence type="ECO:0000256" key="3">
    <source>
        <dbReference type="ARBA" id="ARBA00022801"/>
    </source>
</evidence>
<dbReference type="PROSITE" id="PS51935">
    <property type="entry name" value="NLPC_P60"/>
    <property type="match status" value="1"/>
</dbReference>
<accession>A0A6N7RSM3</accession>
<dbReference type="PANTHER" id="PTHR47359">
    <property type="entry name" value="PEPTIDOGLYCAN DL-ENDOPEPTIDASE CWLO"/>
    <property type="match status" value="1"/>
</dbReference>
<evidence type="ECO:0000256" key="1">
    <source>
        <dbReference type="ARBA" id="ARBA00007074"/>
    </source>
</evidence>
<dbReference type="InterPro" id="IPR000064">
    <property type="entry name" value="NLP_P60_dom"/>
</dbReference>
<dbReference type="Gene3D" id="3.90.1720.10">
    <property type="entry name" value="endopeptidase domain like (from Nostoc punctiforme)"/>
    <property type="match status" value="1"/>
</dbReference>
<feature type="region of interest" description="Disordered" evidence="5">
    <location>
        <begin position="130"/>
        <end position="149"/>
    </location>
</feature>
<feature type="region of interest" description="Disordered" evidence="5">
    <location>
        <begin position="73"/>
        <end position="123"/>
    </location>
</feature>
<keyword evidence="4" id="KW-0788">Thiol protease</keyword>
<dbReference type="EMBL" id="VTFY01000013">
    <property type="protein sequence ID" value="MRX83638.1"/>
    <property type="molecule type" value="Genomic_DNA"/>
</dbReference>
<keyword evidence="3" id="KW-0378">Hydrolase</keyword>
<comment type="similarity">
    <text evidence="1">Belongs to the peptidase C40 family.</text>
</comment>
<dbReference type="Pfam" id="PF00877">
    <property type="entry name" value="NLPC_P60"/>
    <property type="match status" value="1"/>
</dbReference>
<dbReference type="SMART" id="SM00728">
    <property type="entry name" value="ChW"/>
    <property type="match status" value="11"/>
</dbReference>
<evidence type="ECO:0000313" key="7">
    <source>
        <dbReference type="EMBL" id="MRX83638.1"/>
    </source>
</evidence>
<keyword evidence="2" id="KW-0645">Protease</keyword>
<dbReference type="InterPro" id="IPR006637">
    <property type="entry name" value="ChW"/>
</dbReference>
<feature type="compositionally biased region" description="Acidic residues" evidence="5">
    <location>
        <begin position="135"/>
        <end position="149"/>
    </location>
</feature>
<keyword evidence="8" id="KW-1185">Reference proteome</keyword>
<proteinExistence type="inferred from homology"/>
<dbReference type="AlphaFoldDB" id="A0A6N7RSM3"/>
<evidence type="ECO:0000256" key="2">
    <source>
        <dbReference type="ARBA" id="ARBA00022670"/>
    </source>
</evidence>
<dbReference type="Pfam" id="PF07538">
    <property type="entry name" value="ChW"/>
    <property type="match status" value="11"/>
</dbReference>
<gene>
    <name evidence="7" type="ORF">GJG86_14235</name>
</gene>
<name>A0A6N7RSM3_9ACTN</name>
<evidence type="ECO:0000313" key="8">
    <source>
        <dbReference type="Proteomes" id="UP000438093"/>
    </source>
</evidence>
<sequence>MSPICDRQNGRKKATIPTYIFYTLCKGVHMRGSKLVKIIVAASLATGMLPNAAFALDADAGLKLGGEEPRQEIADDVPDASGEPATNAGSEGGIENAEPEVPGSENQVEPGGKPEPPADDAVDDVEDRVPQESLGEADEAGSEQEDEEQCSVHYAAHVSNIGWQQEVADGEIAGTTGRSLAMECLKLELDDLEGTISYQAHVANIGWQSAVSDGAEAGTTGRGLAIEALKIQLGGAAAELFDVYYRVHSAEIGWLGWARNNEPAGSAGFRYGVQAVQVKLVPRNATFEEYGAEAFKEHLASYEAHVSELGWRGTSFDGATAGTTGRSLALEALSVRNASTLYAGSIVGQGYVQRLGWQAEVSDGTVGTTGQSRSLQAVRFRLDGNLAEAYDVYYRAHVANIGWLGWAKNGASAGSVGYDLAIEAVQIVLVEKGGQAPGATSDCYRSRGLNYQAHSTNVGWMSPVTDKATAGTTGRSQALEALCVSLGNQQYAGSIVYQAHVSNVGWQDAVRDGAMAGTTGRNLAIEAVRIKLEGEMADRFDVYYRVHVSSIGWLDWASNDVIAGSTGCWLEAEAVEIALVAKGEPAPGPTASPSRSLSYSYKTNSAGSGWQGAVFGGATSGTTGQSRAVQQVSMSAAESTFGGELQYAVHSANVGWQDYVNDGAVAGREGMQIEALRVRLTGELSQRFDVYYRVHVSNVGWLGWAKNGAEAGTVSFGYAVEAYQVVLRAKSASAPGSTSDAFRSKRGAVKRGDGSWDWYNSYGKLDRSSAIDKVMTTAHSLLGVPYVWLGVYPQDGGMDCASFTWYLYKQLGIDIGFETYDQMYSGYEVGFLSRAKPGDLILMYYGSWPNYDQSLPEHVVLYAGNGMIYEEPTFGGRCQYVPLSTKGATKISIRRIIHD</sequence>
<reference evidence="8" key="1">
    <citation type="submission" date="2019-08" db="EMBL/GenBank/DDBJ databases">
        <title>Arthrobacter sp. nov., isolated from plateau pika and Tibetan wild ass.</title>
        <authorList>
            <person name="Ge Y."/>
        </authorList>
    </citation>
    <scope>NUCLEOTIDE SEQUENCE [LARGE SCALE GENOMIC DNA]</scope>
    <source>
        <strain evidence="8">HF-4214</strain>
    </source>
</reference>
<protein>
    <recommendedName>
        <fullName evidence="6">NlpC/P60 domain-containing protein</fullName>
    </recommendedName>
</protein>
<dbReference type="Proteomes" id="UP000438093">
    <property type="component" value="Unassembled WGS sequence"/>
</dbReference>
<evidence type="ECO:0000256" key="5">
    <source>
        <dbReference type="SAM" id="MobiDB-lite"/>
    </source>
</evidence>
<dbReference type="InterPro" id="IPR051794">
    <property type="entry name" value="PG_Endopeptidase_C40"/>
</dbReference>
<comment type="caution">
    <text evidence="7">The sequence shown here is derived from an EMBL/GenBank/DDBJ whole genome shotgun (WGS) entry which is preliminary data.</text>
</comment>